<comment type="function">
    <text evidence="12">Specifically catalyzes the decarboxylation of meso-diaminopimelate (meso-DAP) to L-lysine.</text>
</comment>
<dbReference type="Pfam" id="PF00278">
    <property type="entry name" value="Orn_DAP_Arg_deC"/>
    <property type="match status" value="1"/>
</dbReference>
<dbReference type="Gene3D" id="3.20.20.10">
    <property type="entry name" value="Alanine racemase"/>
    <property type="match status" value="1"/>
</dbReference>
<evidence type="ECO:0000256" key="2">
    <source>
        <dbReference type="ARBA" id="ARBA00022605"/>
    </source>
</evidence>
<dbReference type="PANTHER" id="PTHR43727">
    <property type="entry name" value="DIAMINOPIMELATE DECARBOXYLASE"/>
    <property type="match status" value="1"/>
</dbReference>
<proteinExistence type="inferred from homology"/>
<comment type="caution">
    <text evidence="17">The sequence shown here is derived from an EMBL/GenBank/DDBJ whole genome shotgun (WGS) entry which is preliminary data.</text>
</comment>
<reference evidence="17 18" key="1">
    <citation type="journal article" date="2020" name="Front. Microbiol.">
        <title>Genetic Organization of the aprX-lipA2 Operon Affects the Proteolytic Potential of Pseudomonas Species in Milk.</title>
        <authorList>
            <person name="Maier C."/>
            <person name="Huptas C."/>
            <person name="von Neubeck M."/>
            <person name="Scherer S."/>
            <person name="Wenning M."/>
            <person name="Lucking G."/>
        </authorList>
    </citation>
    <scope>NUCLEOTIDE SEQUENCE [LARGE SCALE GENOMIC DNA]</scope>
    <source>
        <strain evidence="17 18">WS 5094</strain>
    </source>
</reference>
<dbReference type="PROSITE" id="PS00878">
    <property type="entry name" value="ODR_DC_2_1"/>
    <property type="match status" value="1"/>
</dbReference>
<evidence type="ECO:0000313" key="18">
    <source>
        <dbReference type="Proteomes" id="UP000564604"/>
    </source>
</evidence>
<dbReference type="GO" id="GO:0008836">
    <property type="term" value="F:diaminopimelate decarboxylase activity"/>
    <property type="evidence" value="ECO:0007669"/>
    <property type="project" value="UniProtKB-UniRule"/>
</dbReference>
<dbReference type="SUPFAM" id="SSF50621">
    <property type="entry name" value="Alanine racemase C-terminal domain-like"/>
    <property type="match status" value="1"/>
</dbReference>
<protein>
    <recommendedName>
        <fullName evidence="11 12">Diaminopimelate decarboxylase</fullName>
        <shortName evidence="12">DAP decarboxylase</shortName>
        <shortName evidence="12">DAPDC</shortName>
        <ecNumber evidence="10 12">4.1.1.20</ecNumber>
    </recommendedName>
</protein>
<comment type="subunit">
    <text evidence="12">Homodimer.</text>
</comment>
<evidence type="ECO:0000256" key="8">
    <source>
        <dbReference type="ARBA" id="ARBA00060643"/>
    </source>
</evidence>
<dbReference type="Gene3D" id="2.40.37.10">
    <property type="entry name" value="Lyase, Ornithine Decarboxylase, Chain A, domain 1"/>
    <property type="match status" value="1"/>
</dbReference>
<evidence type="ECO:0000256" key="6">
    <source>
        <dbReference type="ARBA" id="ARBA00023239"/>
    </source>
</evidence>
<feature type="binding site" evidence="12">
    <location>
        <position position="370"/>
    </location>
    <ligand>
        <name>pyridoxal 5'-phosphate</name>
        <dbReference type="ChEBI" id="CHEBI:597326"/>
    </ligand>
</feature>
<feature type="domain" description="Orn/DAP/Arg decarboxylase 2 C-terminal" evidence="15">
    <location>
        <begin position="30"/>
        <end position="368"/>
    </location>
</feature>
<evidence type="ECO:0000256" key="7">
    <source>
        <dbReference type="ARBA" id="ARBA00050464"/>
    </source>
</evidence>
<comment type="pathway">
    <text evidence="8 12 14">Amino-acid biosynthesis; L-lysine biosynthesis via DAP pathway; L-lysine from DL-2,6-diaminopimelate: step 1/1.</text>
</comment>
<dbReference type="InterPro" id="IPR002986">
    <property type="entry name" value="DAP_deCOOHase_LysA"/>
</dbReference>
<dbReference type="Proteomes" id="UP000564604">
    <property type="component" value="Unassembled WGS sequence"/>
</dbReference>
<dbReference type="InterPro" id="IPR029066">
    <property type="entry name" value="PLP-binding_barrel"/>
</dbReference>
<evidence type="ECO:0000256" key="13">
    <source>
        <dbReference type="PIRSR" id="PIRSR600183-50"/>
    </source>
</evidence>
<feature type="binding site" evidence="12">
    <location>
        <position position="239"/>
    </location>
    <ligand>
        <name>pyridoxal 5'-phosphate</name>
        <dbReference type="ChEBI" id="CHEBI:597326"/>
    </ligand>
</feature>
<dbReference type="GeneID" id="72390689"/>
<dbReference type="GO" id="GO:0030170">
    <property type="term" value="F:pyridoxal phosphate binding"/>
    <property type="evidence" value="ECO:0007669"/>
    <property type="project" value="UniProtKB-UniRule"/>
</dbReference>
<dbReference type="InterPro" id="IPR009006">
    <property type="entry name" value="Ala_racemase/Decarboxylase_C"/>
</dbReference>
<keyword evidence="5 12" id="KW-0457">Lysine biosynthesis</keyword>
<evidence type="ECO:0000313" key="17">
    <source>
        <dbReference type="EMBL" id="NNB51580.1"/>
    </source>
</evidence>
<dbReference type="PANTHER" id="PTHR43727:SF2">
    <property type="entry name" value="GROUP IV DECARBOXYLASE"/>
    <property type="match status" value="1"/>
</dbReference>
<dbReference type="InterPro" id="IPR022644">
    <property type="entry name" value="De-COase2_N"/>
</dbReference>
<dbReference type="FunFam" id="2.40.37.10:FF:000003">
    <property type="entry name" value="Diaminopimelate decarboxylase"/>
    <property type="match status" value="1"/>
</dbReference>
<dbReference type="GO" id="GO:0009089">
    <property type="term" value="P:lysine biosynthetic process via diaminopimelate"/>
    <property type="evidence" value="ECO:0007669"/>
    <property type="project" value="UniProtKB-UniRule"/>
</dbReference>
<evidence type="ECO:0000256" key="1">
    <source>
        <dbReference type="ARBA" id="ARBA00001933"/>
    </source>
</evidence>
<comment type="similarity">
    <text evidence="9 12">Belongs to the Orn/Lys/Arg decarboxylase class-II family. LysA subfamily.</text>
</comment>
<keyword evidence="2 12" id="KW-0028">Amino-acid biosynthesis</keyword>
<dbReference type="EC" id="4.1.1.20" evidence="10 12"/>
<dbReference type="InterPro" id="IPR000183">
    <property type="entry name" value="Orn/DAP/Arg_de-COase"/>
</dbReference>
<dbReference type="AlphaFoldDB" id="A0A9Q5B3C8"/>
<evidence type="ECO:0000256" key="3">
    <source>
        <dbReference type="ARBA" id="ARBA00022793"/>
    </source>
</evidence>
<feature type="binding site" evidence="12">
    <location>
        <position position="276"/>
    </location>
    <ligand>
        <name>substrate</name>
    </ligand>
</feature>
<feature type="binding site" evidence="12">
    <location>
        <position position="316"/>
    </location>
    <ligand>
        <name>substrate</name>
    </ligand>
</feature>
<dbReference type="SUPFAM" id="SSF51419">
    <property type="entry name" value="PLP-binding barrel"/>
    <property type="match status" value="1"/>
</dbReference>
<keyword evidence="6 12" id="KW-0456">Lyase</keyword>
<feature type="binding site" evidence="12">
    <location>
        <position position="370"/>
    </location>
    <ligand>
        <name>substrate</name>
    </ligand>
</feature>
<dbReference type="RefSeq" id="WP_016782658.1">
    <property type="nucleotide sequence ID" value="NZ_CP021132.1"/>
</dbReference>
<dbReference type="EMBL" id="JAAQYX010000034">
    <property type="protein sequence ID" value="NNB51580.1"/>
    <property type="molecule type" value="Genomic_DNA"/>
</dbReference>
<feature type="modified residue" description="N6-(pyridoxal phosphate)lysine" evidence="12 13">
    <location>
        <position position="60"/>
    </location>
</feature>
<keyword evidence="3 12" id="KW-0210">Decarboxylase</keyword>
<dbReference type="InterPro" id="IPR022643">
    <property type="entry name" value="De-COase2_C"/>
</dbReference>
<dbReference type="OrthoDB" id="9802241at2"/>
<evidence type="ECO:0000256" key="11">
    <source>
        <dbReference type="ARBA" id="ARBA00074972"/>
    </source>
</evidence>
<feature type="binding site" evidence="12">
    <location>
        <position position="312"/>
    </location>
    <ligand>
        <name>substrate</name>
    </ligand>
</feature>
<dbReference type="PRINTS" id="PR01181">
    <property type="entry name" value="DAPDCRBXLASE"/>
</dbReference>
<keyword evidence="4 12" id="KW-0663">Pyridoxal phosphate</keyword>
<dbReference type="Pfam" id="PF02784">
    <property type="entry name" value="Orn_Arg_deC_N"/>
    <property type="match status" value="1"/>
</dbReference>
<evidence type="ECO:0000256" key="5">
    <source>
        <dbReference type="ARBA" id="ARBA00023154"/>
    </source>
</evidence>
<accession>A0A9Q5B3C8</accession>
<feature type="active site" description="Proton donor" evidence="13">
    <location>
        <position position="342"/>
    </location>
</feature>
<dbReference type="InterPro" id="IPR022653">
    <property type="entry name" value="De-COase2_pyr-phos_BS"/>
</dbReference>
<dbReference type="CDD" id="cd06828">
    <property type="entry name" value="PLPDE_III_DapDC"/>
    <property type="match status" value="1"/>
</dbReference>
<organism evidence="17 18">
    <name type="scientific">Pseudomonas fragi</name>
    <dbReference type="NCBI Taxonomy" id="296"/>
    <lineage>
        <taxon>Bacteria</taxon>
        <taxon>Pseudomonadati</taxon>
        <taxon>Pseudomonadota</taxon>
        <taxon>Gammaproteobacteria</taxon>
        <taxon>Pseudomonadales</taxon>
        <taxon>Pseudomonadaceae</taxon>
        <taxon>Pseudomonas</taxon>
    </lineage>
</organism>
<dbReference type="NCBIfam" id="TIGR01048">
    <property type="entry name" value="lysA"/>
    <property type="match status" value="1"/>
</dbReference>
<evidence type="ECO:0000256" key="4">
    <source>
        <dbReference type="ARBA" id="ARBA00022898"/>
    </source>
</evidence>
<dbReference type="FunFam" id="3.20.20.10:FF:000003">
    <property type="entry name" value="Diaminopimelate decarboxylase"/>
    <property type="match status" value="1"/>
</dbReference>
<evidence type="ECO:0000259" key="16">
    <source>
        <dbReference type="Pfam" id="PF02784"/>
    </source>
</evidence>
<comment type="catalytic activity">
    <reaction evidence="7 12 14">
        <text>meso-2,6-diaminopimelate + H(+) = L-lysine + CO2</text>
        <dbReference type="Rhea" id="RHEA:15101"/>
        <dbReference type="ChEBI" id="CHEBI:15378"/>
        <dbReference type="ChEBI" id="CHEBI:16526"/>
        <dbReference type="ChEBI" id="CHEBI:32551"/>
        <dbReference type="ChEBI" id="CHEBI:57791"/>
        <dbReference type="EC" id="4.1.1.20"/>
    </reaction>
</comment>
<comment type="cofactor">
    <cofactor evidence="1 12 13 14">
        <name>pyridoxal 5'-phosphate</name>
        <dbReference type="ChEBI" id="CHEBI:597326"/>
    </cofactor>
</comment>
<evidence type="ECO:0000259" key="15">
    <source>
        <dbReference type="Pfam" id="PF00278"/>
    </source>
</evidence>
<gene>
    <name evidence="12 17" type="primary">lysA</name>
    <name evidence="17" type="ORF">HBN89_20250</name>
</gene>
<sequence length="415" mass="45258">MDAFNYRNGELFAEGVALTAIAERFGTPTYVYSRAHIEAQYNAYANALSGMPHLVCFAVKANSNLGVLNVLARLGAGFDIVSRGELERVLAAGGQADKIVFSGVGKTRDDMRRALEVGVHCFNVESTEELERLQVVAAEMGVRAPISLRVNPDVDAGTHPYISTGLKENKFGIAIADAEDVYIRAAQLPNLEVVGVDCHIGSQLTTLEPFIDALDRLLALIDRLGDCGIYLRHIDLGGGLGVRYRDEEPPLAGDYIKAVRERLDGRDLALVFEPGRYIVANAGVLLTQVEYLKHTEHKDFAIVDAAMNDLIRPALYQAWMDVTAVRPRDSEARAYDIVGPICETGDFLAKDRQLALAEGDLLAVHSAGAYGFVMSSNYNTRGRAAEVLVDGDQAFEVRRRETVAELFAGESLLPE</sequence>
<dbReference type="PRINTS" id="PR01179">
    <property type="entry name" value="ODADCRBXLASE"/>
</dbReference>
<dbReference type="HAMAP" id="MF_02120">
    <property type="entry name" value="LysA"/>
    <property type="match status" value="1"/>
</dbReference>
<evidence type="ECO:0000256" key="14">
    <source>
        <dbReference type="RuleBase" id="RU003738"/>
    </source>
</evidence>
<evidence type="ECO:0000256" key="9">
    <source>
        <dbReference type="ARBA" id="ARBA00060983"/>
    </source>
</evidence>
<feature type="domain" description="Orn/DAP/Arg decarboxylase 2 N-terminal" evidence="16">
    <location>
        <begin position="35"/>
        <end position="280"/>
    </location>
</feature>
<evidence type="ECO:0000256" key="10">
    <source>
        <dbReference type="ARBA" id="ARBA00066427"/>
    </source>
</evidence>
<name>A0A9Q5B3C8_PSEFR</name>
<feature type="binding site" evidence="12">
    <location>
        <begin position="273"/>
        <end position="276"/>
    </location>
    <ligand>
        <name>pyridoxal 5'-phosphate</name>
        <dbReference type="ChEBI" id="CHEBI:597326"/>
    </ligand>
</feature>
<feature type="binding site" evidence="12">
    <location>
        <position position="343"/>
    </location>
    <ligand>
        <name>substrate</name>
    </ligand>
</feature>
<evidence type="ECO:0000256" key="12">
    <source>
        <dbReference type="HAMAP-Rule" id="MF_02120"/>
    </source>
</evidence>